<dbReference type="KEGG" id="hrr:HZS55_08395"/>
<reference evidence="4 5" key="1">
    <citation type="submission" date="2020-07" db="EMBL/GenBank/DDBJ databases">
        <title>Halosimplex pelagicum sp. nov. and Halosimplex rubrum sp. nov., isolated from salted brown alga Laminaria, and emended description of the genus Halosimplex.</title>
        <authorList>
            <person name="Cui H."/>
        </authorList>
    </citation>
    <scope>NUCLEOTIDE SEQUENCE [LARGE SCALE GENOMIC DNA]</scope>
    <source>
        <strain evidence="4 5">R27</strain>
    </source>
</reference>
<feature type="transmembrane region" description="Helical" evidence="2">
    <location>
        <begin position="93"/>
        <end position="112"/>
    </location>
</feature>
<feature type="region of interest" description="Disordered" evidence="1">
    <location>
        <begin position="28"/>
        <end position="60"/>
    </location>
</feature>
<feature type="transmembrane region" description="Helical" evidence="2">
    <location>
        <begin position="68"/>
        <end position="86"/>
    </location>
</feature>
<protein>
    <submittedName>
        <fullName evidence="4">DUF4129 domain-containing protein</fullName>
    </submittedName>
</protein>
<dbReference type="Proteomes" id="UP000509667">
    <property type="component" value="Chromosome"/>
</dbReference>
<feature type="region of interest" description="Disordered" evidence="1">
    <location>
        <begin position="127"/>
        <end position="146"/>
    </location>
</feature>
<dbReference type="InterPro" id="IPR025403">
    <property type="entry name" value="TgpA-like_C"/>
</dbReference>
<dbReference type="Pfam" id="PF13559">
    <property type="entry name" value="DUF4129"/>
    <property type="match status" value="1"/>
</dbReference>
<proteinExistence type="predicted"/>
<keyword evidence="5" id="KW-1185">Reference proteome</keyword>
<feature type="domain" description="Protein-glutamine gamma-glutamyltransferase-like C-terminal" evidence="3">
    <location>
        <begin position="224"/>
        <end position="290"/>
    </location>
</feature>
<keyword evidence="2" id="KW-0472">Membrane</keyword>
<dbReference type="OrthoDB" id="206550at2157"/>
<feature type="compositionally biased region" description="Acidic residues" evidence="1">
    <location>
        <begin position="332"/>
        <end position="343"/>
    </location>
</feature>
<evidence type="ECO:0000256" key="2">
    <source>
        <dbReference type="SAM" id="Phobius"/>
    </source>
</evidence>
<feature type="region of interest" description="Disordered" evidence="1">
    <location>
        <begin position="183"/>
        <end position="215"/>
    </location>
</feature>
<feature type="region of interest" description="Disordered" evidence="1">
    <location>
        <begin position="300"/>
        <end position="343"/>
    </location>
</feature>
<evidence type="ECO:0000313" key="4">
    <source>
        <dbReference type="EMBL" id="QLH77311.1"/>
    </source>
</evidence>
<keyword evidence="2" id="KW-1133">Transmembrane helix</keyword>
<sequence length="343" mass="34068">MADRAAAAVVVVLCVVALALTASTLSATSSNQRGAGDGDRVGASDDPLGQQTPVNESAPDAPGLPGDLVAILIAAAVVLAIPGALLMGYDRVLGIAAAVVLFVGLLGLYVLLSGTIDVPSPGGALPNASGDPLGGGGDLGSADESAADNARDLPSLVTFGVVGFALLAALGLIYYASASVDASVDPTPPPEPDSPDRESVGTAAARAADRIDDHEGDAENAVYEAWVEMTTALEVPDPATSTPGEFADAGTAAGMDEARVAELTDLFERVRYGSEPVTTDHERRAVETLRAIQAAHEGVDADSVAAAAAAESNGGSPVGDGPGDETGATDTGGDEPDESGDRT</sequence>
<keyword evidence="2" id="KW-0812">Transmembrane</keyword>
<evidence type="ECO:0000256" key="1">
    <source>
        <dbReference type="SAM" id="MobiDB-lite"/>
    </source>
</evidence>
<accession>A0A7D5SXJ7</accession>
<dbReference type="AlphaFoldDB" id="A0A7D5SXJ7"/>
<name>A0A7D5SXJ7_9EURY</name>
<gene>
    <name evidence="4" type="ORF">HZS55_08395</name>
</gene>
<dbReference type="EMBL" id="CP058910">
    <property type="protein sequence ID" value="QLH77311.1"/>
    <property type="molecule type" value="Genomic_DNA"/>
</dbReference>
<feature type="transmembrane region" description="Helical" evidence="2">
    <location>
        <begin position="156"/>
        <end position="176"/>
    </location>
</feature>
<dbReference type="RefSeq" id="WP_179911240.1">
    <property type="nucleotide sequence ID" value="NZ_CP058910.1"/>
</dbReference>
<evidence type="ECO:0000313" key="5">
    <source>
        <dbReference type="Proteomes" id="UP000509667"/>
    </source>
</evidence>
<evidence type="ECO:0000259" key="3">
    <source>
        <dbReference type="Pfam" id="PF13559"/>
    </source>
</evidence>
<organism evidence="4 5">
    <name type="scientific">Halosimplex rubrum</name>
    <dbReference type="NCBI Taxonomy" id="869889"/>
    <lineage>
        <taxon>Archaea</taxon>
        <taxon>Methanobacteriati</taxon>
        <taxon>Methanobacteriota</taxon>
        <taxon>Stenosarchaea group</taxon>
        <taxon>Halobacteria</taxon>
        <taxon>Halobacteriales</taxon>
        <taxon>Haloarculaceae</taxon>
        <taxon>Halosimplex</taxon>
    </lineage>
</organism>
<dbReference type="GeneID" id="56077876"/>